<dbReference type="PRINTS" id="PR00344">
    <property type="entry name" value="BCTRLSENSOR"/>
</dbReference>
<keyword evidence="9" id="KW-0812">Transmembrane</keyword>
<evidence type="ECO:0000256" key="7">
    <source>
        <dbReference type="ARBA" id="ARBA00022840"/>
    </source>
</evidence>
<dbReference type="GO" id="GO:0000160">
    <property type="term" value="P:phosphorelay signal transduction system"/>
    <property type="evidence" value="ECO:0007669"/>
    <property type="project" value="UniProtKB-KW"/>
</dbReference>
<dbReference type="Proteomes" id="UP000198597">
    <property type="component" value="Unassembled WGS sequence"/>
</dbReference>
<dbReference type="InterPro" id="IPR036890">
    <property type="entry name" value="HATPase_C_sf"/>
</dbReference>
<feature type="transmembrane region" description="Helical" evidence="9">
    <location>
        <begin position="92"/>
        <end position="112"/>
    </location>
</feature>
<dbReference type="AlphaFoldDB" id="A0A1H0LE59"/>
<evidence type="ECO:0000256" key="4">
    <source>
        <dbReference type="ARBA" id="ARBA00022679"/>
    </source>
</evidence>
<dbReference type="PROSITE" id="PS50109">
    <property type="entry name" value="HIS_KIN"/>
    <property type="match status" value="1"/>
</dbReference>
<dbReference type="GO" id="GO:0004673">
    <property type="term" value="F:protein histidine kinase activity"/>
    <property type="evidence" value="ECO:0007669"/>
    <property type="project" value="UniProtKB-EC"/>
</dbReference>
<keyword evidence="4" id="KW-0808">Transferase</keyword>
<protein>
    <recommendedName>
        <fullName evidence="2">histidine kinase</fullName>
        <ecNumber evidence="2">2.7.13.3</ecNumber>
    </recommendedName>
</protein>
<dbReference type="RefSeq" id="WP_089964745.1">
    <property type="nucleotide sequence ID" value="NZ_FNJM01000001.1"/>
</dbReference>
<evidence type="ECO:0000259" key="10">
    <source>
        <dbReference type="PROSITE" id="PS50109"/>
    </source>
</evidence>
<evidence type="ECO:0000313" key="11">
    <source>
        <dbReference type="EMBL" id="SDO66487.1"/>
    </source>
</evidence>
<dbReference type="STRING" id="94869.SAMN04488529_10173"/>
<evidence type="ECO:0000256" key="8">
    <source>
        <dbReference type="ARBA" id="ARBA00023012"/>
    </source>
</evidence>
<dbReference type="PANTHER" id="PTHR43065">
    <property type="entry name" value="SENSOR HISTIDINE KINASE"/>
    <property type="match status" value="1"/>
</dbReference>
<sequence length="428" mass="48667">MIINVVDFINTVIQAVFLSYIPFYFIEKGEKGEKESYKKVIIVSIILFFTIVIGTAFGGNTTIGSLIIYIINIIIIGVSYKKDYKKAIIANGLGYFCIQINVLICVSIYLGHIKGIVPIEYLDLTIIIFLYCPQFIMEYLIFKYIDKMNIIYKDIVIRKYSLSTVLIIIFSIQYMVSYIWIMNEKFKENSLSRDIIMIAAIAFLFVVVTYFSNLQKRINEISKINKELDLKITELKKVKHDYGAQISYLYGVHLMGNHERLGELLKDIIKGNNSISNAVELTNSSDSIISIAMRQAVSKGINVVIDEKVDLDEFIMSELELQRVILNIVGNSITAMDGKGLITAKTYKCINSIVIKIQNNGPRIKENTIDKIFNLGFSTKKHGDHGFGLAIVKEIVEKYKGTIKVISTDDFTEFKIILPIKRKEPLTS</sequence>
<evidence type="ECO:0000256" key="9">
    <source>
        <dbReference type="SAM" id="Phobius"/>
    </source>
</evidence>
<dbReference type="SMART" id="SM00387">
    <property type="entry name" value="HATPase_c"/>
    <property type="match status" value="1"/>
</dbReference>
<feature type="transmembrane region" description="Helical" evidence="9">
    <location>
        <begin position="195"/>
        <end position="214"/>
    </location>
</feature>
<dbReference type="OrthoDB" id="1677679at2"/>
<feature type="transmembrane region" description="Helical" evidence="9">
    <location>
        <begin position="124"/>
        <end position="142"/>
    </location>
</feature>
<dbReference type="Gene3D" id="3.30.565.10">
    <property type="entry name" value="Histidine kinase-like ATPase, C-terminal domain"/>
    <property type="match status" value="1"/>
</dbReference>
<evidence type="ECO:0000256" key="3">
    <source>
        <dbReference type="ARBA" id="ARBA00022553"/>
    </source>
</evidence>
<keyword evidence="12" id="KW-1185">Reference proteome</keyword>
<accession>A0A1H0LE59</accession>
<dbReference type="Pfam" id="PF02518">
    <property type="entry name" value="HATPase_c"/>
    <property type="match status" value="1"/>
</dbReference>
<feature type="domain" description="Histidine kinase" evidence="10">
    <location>
        <begin position="259"/>
        <end position="422"/>
    </location>
</feature>
<dbReference type="PANTHER" id="PTHR43065:SF10">
    <property type="entry name" value="PEROXIDE STRESS-ACTIVATED HISTIDINE KINASE MAK3"/>
    <property type="match status" value="1"/>
</dbReference>
<proteinExistence type="predicted"/>
<keyword evidence="8" id="KW-0902">Two-component regulatory system</keyword>
<evidence type="ECO:0000256" key="2">
    <source>
        <dbReference type="ARBA" id="ARBA00012438"/>
    </source>
</evidence>
<evidence type="ECO:0000256" key="5">
    <source>
        <dbReference type="ARBA" id="ARBA00022741"/>
    </source>
</evidence>
<dbReference type="InterPro" id="IPR004358">
    <property type="entry name" value="Sig_transdc_His_kin-like_C"/>
</dbReference>
<evidence type="ECO:0000256" key="6">
    <source>
        <dbReference type="ARBA" id="ARBA00022777"/>
    </source>
</evidence>
<organism evidence="11 12">
    <name type="scientific">Clostridium gasigenes</name>
    <dbReference type="NCBI Taxonomy" id="94869"/>
    <lineage>
        <taxon>Bacteria</taxon>
        <taxon>Bacillati</taxon>
        <taxon>Bacillota</taxon>
        <taxon>Clostridia</taxon>
        <taxon>Eubacteriales</taxon>
        <taxon>Clostridiaceae</taxon>
        <taxon>Clostridium</taxon>
    </lineage>
</organism>
<name>A0A1H0LE59_9CLOT</name>
<keyword evidence="3" id="KW-0597">Phosphoprotein</keyword>
<evidence type="ECO:0000313" key="12">
    <source>
        <dbReference type="Proteomes" id="UP000198597"/>
    </source>
</evidence>
<feature type="transmembrane region" description="Helical" evidence="9">
    <location>
        <begin position="37"/>
        <end position="57"/>
    </location>
</feature>
<evidence type="ECO:0000256" key="1">
    <source>
        <dbReference type="ARBA" id="ARBA00000085"/>
    </source>
</evidence>
<keyword evidence="9" id="KW-0472">Membrane</keyword>
<feature type="transmembrane region" description="Helical" evidence="9">
    <location>
        <begin position="63"/>
        <end position="80"/>
    </location>
</feature>
<dbReference type="EMBL" id="FNJM01000001">
    <property type="protein sequence ID" value="SDO66487.1"/>
    <property type="molecule type" value="Genomic_DNA"/>
</dbReference>
<reference evidence="11 12" key="1">
    <citation type="submission" date="2016-10" db="EMBL/GenBank/DDBJ databases">
        <authorList>
            <person name="de Groot N.N."/>
        </authorList>
    </citation>
    <scope>NUCLEOTIDE SEQUENCE [LARGE SCALE GENOMIC DNA]</scope>
    <source>
        <strain evidence="11 12">DSM 12272</strain>
    </source>
</reference>
<keyword evidence="6 11" id="KW-0418">Kinase</keyword>
<dbReference type="InterPro" id="IPR005467">
    <property type="entry name" value="His_kinase_dom"/>
</dbReference>
<keyword evidence="5" id="KW-0547">Nucleotide-binding</keyword>
<dbReference type="EC" id="2.7.13.3" evidence="2"/>
<feature type="transmembrane region" description="Helical" evidence="9">
    <location>
        <begin position="6"/>
        <end position="25"/>
    </location>
</feature>
<gene>
    <name evidence="11" type="ORF">SAMN04488529_10173</name>
</gene>
<dbReference type="GO" id="GO:0005524">
    <property type="term" value="F:ATP binding"/>
    <property type="evidence" value="ECO:0007669"/>
    <property type="project" value="UniProtKB-KW"/>
</dbReference>
<keyword evidence="7" id="KW-0067">ATP-binding</keyword>
<dbReference type="SUPFAM" id="SSF55874">
    <property type="entry name" value="ATPase domain of HSP90 chaperone/DNA topoisomerase II/histidine kinase"/>
    <property type="match status" value="1"/>
</dbReference>
<keyword evidence="9" id="KW-1133">Transmembrane helix</keyword>
<feature type="transmembrane region" description="Helical" evidence="9">
    <location>
        <begin position="162"/>
        <end position="183"/>
    </location>
</feature>
<comment type="catalytic activity">
    <reaction evidence="1">
        <text>ATP + protein L-histidine = ADP + protein N-phospho-L-histidine.</text>
        <dbReference type="EC" id="2.7.13.3"/>
    </reaction>
</comment>
<dbReference type="InterPro" id="IPR003594">
    <property type="entry name" value="HATPase_dom"/>
</dbReference>